<evidence type="ECO:0000259" key="1">
    <source>
        <dbReference type="Pfam" id="PF00501"/>
    </source>
</evidence>
<accession>A0A1Q8Q1P0</accession>
<dbReference type="RefSeq" id="WP_075399689.1">
    <property type="nucleotide sequence ID" value="NZ_MSDU01000062.1"/>
</dbReference>
<dbReference type="SUPFAM" id="SSF56801">
    <property type="entry name" value="Acetyl-CoA synthetase-like"/>
    <property type="match status" value="1"/>
</dbReference>
<dbReference type="AlphaFoldDB" id="A0A1Q8Q1P0"/>
<sequence>MTIPLYKVHELDTPLCDYQIQKLNQMLVFVTQYNDFYKEKLSGCSLPVRTHADLAKLPFTTKQELVNDQKMHPPHGKNHSYPVKNYIRYHQTSGTSGRPLKILDTYESWSWWETCWKEVYRSSGVTNSDHVFLAFSFGPFIGFWGAFEAAKQIGALVITAGSQTSKERLTSIIENKATVLLGTPSYVLHLIETAGEMGIDLKDTTITKIITAGEPGGSVPSIRKQIESAYGATLYDHVGMTEMGAYGYSCNAQKGIHINESEFIAEIINPDTLEPAAPGEKGELVLTNLGRYGYPLIRYRTGDVVLNVPESCECGNQFMFLPGGIIGRADDMVVIRGINIYPSSIESIVREYAEIKEFRIVYYTIEDMDQIKIQIETSDAAVSKKLAVCLRERVGLRIDTEIVPDGHLPRFSMKAKRILDERTEKVVQ</sequence>
<dbReference type="Gene3D" id="3.30.300.30">
    <property type="match status" value="1"/>
</dbReference>
<reference evidence="3 4" key="1">
    <citation type="submission" date="2016-12" db="EMBL/GenBank/DDBJ databases">
        <title>Domibacillus antri genome sequencing.</title>
        <authorList>
            <person name="Verma A."/>
            <person name="Krishnamurthi S."/>
        </authorList>
    </citation>
    <scope>NUCLEOTIDE SEQUENCE [LARGE SCALE GENOMIC DNA]</scope>
    <source>
        <strain evidence="3 4">XD80</strain>
    </source>
</reference>
<evidence type="ECO:0000313" key="3">
    <source>
        <dbReference type="EMBL" id="OLN21231.1"/>
    </source>
</evidence>
<feature type="domain" description="AMP-dependent synthetase/ligase" evidence="1">
    <location>
        <begin position="92"/>
        <end position="286"/>
    </location>
</feature>
<dbReference type="PANTHER" id="PTHR43845:SF1">
    <property type="entry name" value="BLR5969 PROTEIN"/>
    <property type="match status" value="1"/>
</dbReference>
<dbReference type="InterPro" id="IPR028154">
    <property type="entry name" value="AMP-dep_Lig_C"/>
</dbReference>
<keyword evidence="3" id="KW-0436">Ligase</keyword>
<dbReference type="Pfam" id="PF14535">
    <property type="entry name" value="AMP-binding_C_2"/>
    <property type="match status" value="1"/>
</dbReference>
<dbReference type="Proteomes" id="UP000185568">
    <property type="component" value="Unassembled WGS sequence"/>
</dbReference>
<evidence type="ECO:0000259" key="2">
    <source>
        <dbReference type="Pfam" id="PF14535"/>
    </source>
</evidence>
<name>A0A1Q8Q1P0_9BACI</name>
<dbReference type="InterPro" id="IPR000873">
    <property type="entry name" value="AMP-dep_synth/lig_dom"/>
</dbReference>
<dbReference type="STRING" id="1714264.BTO30_15960"/>
<feature type="domain" description="AMP-dependent ligase C-terminal" evidence="2">
    <location>
        <begin position="337"/>
        <end position="422"/>
    </location>
</feature>
<dbReference type="OrthoDB" id="580775at2"/>
<proteinExistence type="predicted"/>
<dbReference type="Pfam" id="PF00501">
    <property type="entry name" value="AMP-binding"/>
    <property type="match status" value="1"/>
</dbReference>
<dbReference type="PANTHER" id="PTHR43845">
    <property type="entry name" value="BLR5969 PROTEIN"/>
    <property type="match status" value="1"/>
</dbReference>
<dbReference type="Gene3D" id="3.40.50.12780">
    <property type="entry name" value="N-terminal domain of ligase-like"/>
    <property type="match status" value="1"/>
</dbReference>
<dbReference type="InterPro" id="IPR042099">
    <property type="entry name" value="ANL_N_sf"/>
</dbReference>
<evidence type="ECO:0000313" key="4">
    <source>
        <dbReference type="Proteomes" id="UP000185568"/>
    </source>
</evidence>
<keyword evidence="4" id="KW-1185">Reference proteome</keyword>
<dbReference type="InterPro" id="IPR045851">
    <property type="entry name" value="AMP-bd_C_sf"/>
</dbReference>
<organism evidence="3 4">
    <name type="scientific">Domibacillus antri</name>
    <dbReference type="NCBI Taxonomy" id="1714264"/>
    <lineage>
        <taxon>Bacteria</taxon>
        <taxon>Bacillati</taxon>
        <taxon>Bacillota</taxon>
        <taxon>Bacilli</taxon>
        <taxon>Bacillales</taxon>
        <taxon>Bacillaceae</taxon>
        <taxon>Domibacillus</taxon>
    </lineage>
</organism>
<dbReference type="EMBL" id="MSDU01000062">
    <property type="protein sequence ID" value="OLN21231.1"/>
    <property type="molecule type" value="Genomic_DNA"/>
</dbReference>
<comment type="caution">
    <text evidence="3">The sequence shown here is derived from an EMBL/GenBank/DDBJ whole genome shotgun (WGS) entry which is preliminary data.</text>
</comment>
<protein>
    <submittedName>
        <fullName evidence="3">Phenylacetate--CoA ligase</fullName>
    </submittedName>
</protein>
<gene>
    <name evidence="3" type="ORF">BTO30_15960</name>
</gene>
<dbReference type="GO" id="GO:0016874">
    <property type="term" value="F:ligase activity"/>
    <property type="evidence" value="ECO:0007669"/>
    <property type="project" value="UniProtKB-KW"/>
</dbReference>